<keyword evidence="3" id="KW-1185">Reference proteome</keyword>
<accession>A0A511N3F8</accession>
<proteinExistence type="predicted"/>
<dbReference type="AlphaFoldDB" id="A0A511N3F8"/>
<comment type="caution">
    <text evidence="2">The sequence shown here is derived from an EMBL/GenBank/DDBJ whole genome shotgun (WGS) entry which is preliminary data.</text>
</comment>
<sequence length="141" mass="15765">MLKATFTLFLLATPSFAFALSGPDFHVSPTSTRQEGATYQPSSGPMPCTKKLLGTTYETATPNGKWQNFHFTLDGSYTVETRTCMWGDEREYVVDETPVQQGDTTLWCPTVRKGPFKEATNVWPPRLFTGSTPEMFVYCGK</sequence>
<dbReference type="RefSeq" id="WP_146884760.1">
    <property type="nucleotide sequence ID" value="NZ_BJXB01000010.1"/>
</dbReference>
<dbReference type="EMBL" id="BJXB01000010">
    <property type="protein sequence ID" value="GEM46921.1"/>
    <property type="molecule type" value="Genomic_DNA"/>
</dbReference>
<protein>
    <submittedName>
        <fullName evidence="2">Uncharacterized protein</fullName>
    </submittedName>
</protein>
<evidence type="ECO:0000313" key="3">
    <source>
        <dbReference type="Proteomes" id="UP000321306"/>
    </source>
</evidence>
<dbReference type="Proteomes" id="UP000321306">
    <property type="component" value="Unassembled WGS sequence"/>
</dbReference>
<keyword evidence="1" id="KW-0732">Signal</keyword>
<evidence type="ECO:0000313" key="2">
    <source>
        <dbReference type="EMBL" id="GEM46921.1"/>
    </source>
</evidence>
<reference evidence="2 3" key="1">
    <citation type="submission" date="2019-07" db="EMBL/GenBank/DDBJ databases">
        <title>Whole genome shotgun sequence of Deinococcus cellulosilyticus NBRC 106333.</title>
        <authorList>
            <person name="Hosoyama A."/>
            <person name="Uohara A."/>
            <person name="Ohji S."/>
            <person name="Ichikawa N."/>
        </authorList>
    </citation>
    <scope>NUCLEOTIDE SEQUENCE [LARGE SCALE GENOMIC DNA]</scope>
    <source>
        <strain evidence="2 3">NBRC 106333</strain>
    </source>
</reference>
<feature type="signal peptide" evidence="1">
    <location>
        <begin position="1"/>
        <end position="19"/>
    </location>
</feature>
<evidence type="ECO:0000256" key="1">
    <source>
        <dbReference type="SAM" id="SignalP"/>
    </source>
</evidence>
<feature type="chain" id="PRO_5021986100" evidence="1">
    <location>
        <begin position="20"/>
        <end position="141"/>
    </location>
</feature>
<name>A0A511N3F8_DEIC1</name>
<organism evidence="2 3">
    <name type="scientific">Deinococcus cellulosilyticus (strain DSM 18568 / NBRC 106333 / KACC 11606 / 5516J-15)</name>
    <dbReference type="NCBI Taxonomy" id="1223518"/>
    <lineage>
        <taxon>Bacteria</taxon>
        <taxon>Thermotogati</taxon>
        <taxon>Deinococcota</taxon>
        <taxon>Deinococci</taxon>
        <taxon>Deinococcales</taxon>
        <taxon>Deinococcaceae</taxon>
        <taxon>Deinococcus</taxon>
    </lineage>
</organism>
<gene>
    <name evidence="2" type="ORF">DC3_25560</name>
</gene>